<dbReference type="Gene3D" id="1.10.287.380">
    <property type="entry name" value="Valyl-tRNA synthetase, C-terminal domain"/>
    <property type="match status" value="1"/>
</dbReference>
<dbReference type="InterPro" id="IPR051309">
    <property type="entry name" value="ABCF_ATPase"/>
</dbReference>
<organism evidence="5 6">
    <name type="scientific">Aureococcus anophagefferens</name>
    <name type="common">Harmful bloom alga</name>
    <dbReference type="NCBI Taxonomy" id="44056"/>
    <lineage>
        <taxon>Eukaryota</taxon>
        <taxon>Sar</taxon>
        <taxon>Stramenopiles</taxon>
        <taxon>Ochrophyta</taxon>
        <taxon>Pelagophyceae</taxon>
        <taxon>Pelagomonadales</taxon>
        <taxon>Pelagomonadaceae</taxon>
        <taxon>Aureococcus</taxon>
    </lineage>
</organism>
<dbReference type="Pfam" id="PF00005">
    <property type="entry name" value="ABC_tran"/>
    <property type="match status" value="2"/>
</dbReference>
<dbReference type="PROSITE" id="PS00211">
    <property type="entry name" value="ABC_TRANSPORTER_1"/>
    <property type="match status" value="1"/>
</dbReference>
<protein>
    <submittedName>
        <fullName evidence="5">ABC transporter</fullName>
    </submittedName>
</protein>
<dbReference type="PANTHER" id="PTHR42855">
    <property type="entry name" value="ABC TRANSPORTER ATP-BINDING SUBUNIT"/>
    <property type="match status" value="1"/>
</dbReference>
<evidence type="ECO:0000256" key="2">
    <source>
        <dbReference type="ARBA" id="ARBA00022840"/>
    </source>
</evidence>
<dbReference type="InterPro" id="IPR027417">
    <property type="entry name" value="P-loop_NTPase"/>
</dbReference>
<dbReference type="InterPro" id="IPR037118">
    <property type="entry name" value="Val-tRNA_synth_C_sf"/>
</dbReference>
<dbReference type="Gene3D" id="3.40.50.300">
    <property type="entry name" value="P-loop containing nucleotide triphosphate hydrolases"/>
    <property type="match status" value="2"/>
</dbReference>
<dbReference type="Pfam" id="PF16326">
    <property type="entry name" value="ABC_tran_CTD"/>
    <property type="match status" value="1"/>
</dbReference>
<keyword evidence="3" id="KW-0732">Signal</keyword>
<reference evidence="5 6" key="1">
    <citation type="submission" date="2024-03" db="EMBL/GenBank/DDBJ databases">
        <title>Aureococcus anophagefferens CCMP1851 and Kratosvirus quantuckense: Draft genome of a second virus-susceptible host strain in the model system.</title>
        <authorList>
            <person name="Chase E."/>
            <person name="Truchon A.R."/>
            <person name="Schepens W."/>
            <person name="Wilhelm S.W."/>
        </authorList>
    </citation>
    <scope>NUCLEOTIDE SEQUENCE [LARGE SCALE GENOMIC DNA]</scope>
    <source>
        <strain evidence="5 6">CCMP1851</strain>
    </source>
</reference>
<dbReference type="CDD" id="cd03221">
    <property type="entry name" value="ABCF_EF-3"/>
    <property type="match status" value="2"/>
</dbReference>
<feature type="domain" description="ABC transporter" evidence="4">
    <location>
        <begin position="377"/>
        <end position="634"/>
    </location>
</feature>
<feature type="chain" id="PRO_5046971137" evidence="3">
    <location>
        <begin position="20"/>
        <end position="732"/>
    </location>
</feature>
<name>A0ABR1FI62_AURAN</name>
<dbReference type="PROSITE" id="PS50893">
    <property type="entry name" value="ABC_TRANSPORTER_2"/>
    <property type="match status" value="2"/>
</dbReference>
<evidence type="ECO:0000256" key="3">
    <source>
        <dbReference type="SAM" id="SignalP"/>
    </source>
</evidence>
<feature type="signal peptide" evidence="3">
    <location>
        <begin position="1"/>
        <end position="19"/>
    </location>
</feature>
<keyword evidence="6" id="KW-1185">Reference proteome</keyword>
<feature type="domain" description="ABC transporter" evidence="4">
    <location>
        <begin position="41"/>
        <end position="300"/>
    </location>
</feature>
<keyword evidence="2" id="KW-0067">ATP-binding</keyword>
<sequence>MACVMRCLTAVAVVTLAAAFSKSPQHRPRQTLLHDSAQPVVWCENLAKSHDGLRLQLDDASLTLREGQRCVVVGHNGCGKSTLLGVIAGTEALDGGGVRVKKGAKVTCVEQEPLTAPGDGAKSVRDVLLSGDGRDVAAARAYAAAAAAYEADPGDAALAKRFERASDAMSDADGWAVEASVATASAKLNIDHLQGRSVAELSGGERKRVSLAGALLSGGDVLVLDEPTNHLDLWAVRWLEDYLASEVLSSKTVVFVSHDRTFAEAVATSLVELDGGKLYEHSTRAGGLVEAYLEGKAKRLADSQSAASAARSQLRDELAWLRRGAKARQSKSTERIARVDVLQHKAEDVKQRGDLGLEAGAADDARRTEERRKRTVVTIDDLGARAGVATVDDEDYEERLFDEFSYEIAHNDRIGVVGANGAGKSTLVKAIVAQAAREGRLVGATDEDIAAAAADAARYDGDDDAIVLANIKVGYYAQTPLSEAACAATPMDFALDVISRRPSGAVASGDLIAAASTLLKRYQFEDGAAWAAPIAKLSGGEKRRLQMMAVLDANPDVMILDEPSNDLDLGALQSLERFLSDDFKGALLLVSHDRSLLDATCDTLLVLPGDGYVSSFPGSMTEYLELLDAAPDDDDDDDFVVDDGADDKAAKKRESDLRRRRHNAPRDIAKLEPQIEALEAELAGIDGDMEAAAADTAKVTALYDARLALQARVDVLYRDWEALEALLAEEPA</sequence>
<dbReference type="Proteomes" id="UP001363151">
    <property type="component" value="Unassembled WGS sequence"/>
</dbReference>
<dbReference type="InterPro" id="IPR017871">
    <property type="entry name" value="ABC_transporter-like_CS"/>
</dbReference>
<proteinExistence type="predicted"/>
<accession>A0ABR1FI62</accession>
<gene>
    <name evidence="5" type="ORF">SO694_00071166</name>
</gene>
<dbReference type="SUPFAM" id="SSF52540">
    <property type="entry name" value="P-loop containing nucleoside triphosphate hydrolases"/>
    <property type="match status" value="2"/>
</dbReference>
<keyword evidence="1" id="KW-0547">Nucleotide-binding</keyword>
<dbReference type="PANTHER" id="PTHR42855:SF1">
    <property type="entry name" value="ABC TRANSPORTER DOMAIN-CONTAINING PROTEIN"/>
    <property type="match status" value="1"/>
</dbReference>
<evidence type="ECO:0000256" key="1">
    <source>
        <dbReference type="ARBA" id="ARBA00022741"/>
    </source>
</evidence>
<dbReference type="InterPro" id="IPR032524">
    <property type="entry name" value="ABC_tran_C"/>
</dbReference>
<evidence type="ECO:0000259" key="4">
    <source>
        <dbReference type="PROSITE" id="PS50893"/>
    </source>
</evidence>
<dbReference type="InterPro" id="IPR003593">
    <property type="entry name" value="AAA+_ATPase"/>
</dbReference>
<dbReference type="SMART" id="SM00382">
    <property type="entry name" value="AAA"/>
    <property type="match status" value="2"/>
</dbReference>
<evidence type="ECO:0000313" key="6">
    <source>
        <dbReference type="Proteomes" id="UP001363151"/>
    </source>
</evidence>
<comment type="caution">
    <text evidence="5">The sequence shown here is derived from an EMBL/GenBank/DDBJ whole genome shotgun (WGS) entry which is preliminary data.</text>
</comment>
<evidence type="ECO:0000313" key="5">
    <source>
        <dbReference type="EMBL" id="KAK7231188.1"/>
    </source>
</evidence>
<dbReference type="EMBL" id="JBBJCI010000419">
    <property type="protein sequence ID" value="KAK7231188.1"/>
    <property type="molecule type" value="Genomic_DNA"/>
</dbReference>
<dbReference type="InterPro" id="IPR003439">
    <property type="entry name" value="ABC_transporter-like_ATP-bd"/>
</dbReference>